<dbReference type="GO" id="GO:0016709">
    <property type="term" value="F:oxidoreductase activity, acting on paired donors, with incorporation or reduction of molecular oxygen, NAD(P)H as one donor, and incorporation of one atom of oxygen"/>
    <property type="evidence" value="ECO:0007669"/>
    <property type="project" value="UniProtKB-ARBA"/>
</dbReference>
<dbReference type="Gene3D" id="3.40.30.120">
    <property type="match status" value="1"/>
</dbReference>
<dbReference type="PANTHER" id="PTHR43004">
    <property type="entry name" value="TRK SYSTEM POTASSIUM UPTAKE PROTEIN"/>
    <property type="match status" value="1"/>
</dbReference>
<protein>
    <submittedName>
        <fullName evidence="5">Putative monooxygenase</fullName>
    </submittedName>
</protein>
<dbReference type="Proteomes" id="UP000019150">
    <property type="component" value="Chromosome"/>
</dbReference>
<dbReference type="Gene3D" id="3.50.50.60">
    <property type="entry name" value="FAD/NAD(P)-binding domain"/>
    <property type="match status" value="1"/>
</dbReference>
<dbReference type="PATRIC" id="fig|1415166.3.peg.7367"/>
<dbReference type="EMBL" id="CP006850">
    <property type="protein sequence ID" value="AHH21939.1"/>
    <property type="molecule type" value="Genomic_DNA"/>
</dbReference>
<evidence type="ECO:0000259" key="4">
    <source>
        <dbReference type="Pfam" id="PF01494"/>
    </source>
</evidence>
<dbReference type="PANTHER" id="PTHR43004:SF19">
    <property type="entry name" value="BINDING MONOOXYGENASE, PUTATIVE (JCVI)-RELATED"/>
    <property type="match status" value="1"/>
</dbReference>
<reference evidence="5 6" key="1">
    <citation type="journal article" date="2014" name="Appl. Environ. Microbiol.">
        <title>Insights into the Microbial Degradation of Rubber and Gutta-Percha by Analysis of the Complete Genome of Nocardia nova SH22a.</title>
        <authorList>
            <person name="Luo Q."/>
            <person name="Hiessl S."/>
            <person name="Poehlein A."/>
            <person name="Daniel R."/>
            <person name="Steinbuchel A."/>
        </authorList>
    </citation>
    <scope>NUCLEOTIDE SEQUENCE [LARGE SCALE GENOMIC DNA]</scope>
    <source>
        <strain evidence="5">SH22a</strain>
    </source>
</reference>
<dbReference type="InterPro" id="IPR050641">
    <property type="entry name" value="RIFMO-like"/>
</dbReference>
<dbReference type="InterPro" id="IPR036188">
    <property type="entry name" value="FAD/NAD-bd_sf"/>
</dbReference>
<dbReference type="PRINTS" id="PR00420">
    <property type="entry name" value="RNGMNOXGNASE"/>
</dbReference>
<keyword evidence="5" id="KW-0503">Monooxygenase</keyword>
<evidence type="ECO:0000313" key="5">
    <source>
        <dbReference type="EMBL" id="AHH21939.1"/>
    </source>
</evidence>
<dbReference type="SUPFAM" id="SSF51905">
    <property type="entry name" value="FAD/NAD(P)-binding domain"/>
    <property type="match status" value="1"/>
</dbReference>
<keyword evidence="2" id="KW-0285">Flavoprotein</keyword>
<dbReference type="KEGG" id="nno:NONO_c71810"/>
<organism evidence="5 6">
    <name type="scientific">Nocardia nova SH22a</name>
    <dbReference type="NCBI Taxonomy" id="1415166"/>
    <lineage>
        <taxon>Bacteria</taxon>
        <taxon>Bacillati</taxon>
        <taxon>Actinomycetota</taxon>
        <taxon>Actinomycetes</taxon>
        <taxon>Mycobacteriales</taxon>
        <taxon>Nocardiaceae</taxon>
        <taxon>Nocardia</taxon>
    </lineage>
</organism>
<dbReference type="GO" id="GO:0071949">
    <property type="term" value="F:FAD binding"/>
    <property type="evidence" value="ECO:0007669"/>
    <property type="project" value="InterPro"/>
</dbReference>
<evidence type="ECO:0000313" key="6">
    <source>
        <dbReference type="Proteomes" id="UP000019150"/>
    </source>
</evidence>
<keyword evidence="3" id="KW-0274">FAD</keyword>
<sequence>MITTEVVIAGSGPTGLMLARELRLAGIEVEILDALPARTGESRAGGIHARSMELLDQRGLLDGLLAQGRRIDSGHFGGIPLDFGDFPTRYPFTLAVLQSRIEAELDSAATAHGAATQWDSPVIGVRDDADGVLVDVGGSRPRQIRARYLVGCDGGRSAVRKLAGIGFDGTEATLTGMLADVELAEPPAESFFGTRGSTGDFSAIQFEPGWYRLMAQCHDRVLPRGTELTFEQFRTAFTELAGTDFGMHSPRWVTHYSDAARQAQRYRAGRVFLAGDAAHIHYPAGGQGQNLGLQDAANLGWKLAAVLRGDAADALLDTYESERHPVAARVLQNTRAQTALQRPGPHADALRDSMSDLIGTDAVRHRLGLMITALDIRYDCAGDHPMTGRRVPDADLTTADGPVRMYELLRPAHPILLVRNGVDAPDIGPWKDRVEVVCAADSADEWTVPGIGTVTAPAYSLVRPDGYIAWAANDAGTAGLTAALTTWVGGGR</sequence>
<comment type="cofactor">
    <cofactor evidence="1">
        <name>FAD</name>
        <dbReference type="ChEBI" id="CHEBI:57692"/>
    </cofactor>
</comment>
<dbReference type="RefSeq" id="WP_025353221.1">
    <property type="nucleotide sequence ID" value="NZ_CP006850.1"/>
</dbReference>
<dbReference type="STRING" id="1415166.NONO_c71810"/>
<proteinExistence type="predicted"/>
<evidence type="ECO:0000256" key="2">
    <source>
        <dbReference type="ARBA" id="ARBA00022630"/>
    </source>
</evidence>
<dbReference type="Pfam" id="PF21274">
    <property type="entry name" value="Rng_hyd_C"/>
    <property type="match status" value="1"/>
</dbReference>
<keyword evidence="5" id="KW-0560">Oxidoreductase</keyword>
<dbReference type="HOGENOM" id="CLU_009665_20_1_11"/>
<feature type="domain" description="FAD-binding" evidence="4">
    <location>
        <begin position="4"/>
        <end position="334"/>
    </location>
</feature>
<dbReference type="Gene3D" id="3.30.70.2450">
    <property type="match status" value="1"/>
</dbReference>
<dbReference type="eggNOG" id="COG0654">
    <property type="taxonomic scope" value="Bacteria"/>
</dbReference>
<evidence type="ECO:0000256" key="3">
    <source>
        <dbReference type="ARBA" id="ARBA00022827"/>
    </source>
</evidence>
<dbReference type="Pfam" id="PF01494">
    <property type="entry name" value="FAD_binding_3"/>
    <property type="match status" value="1"/>
</dbReference>
<gene>
    <name evidence="5" type="ORF">NONO_c71810</name>
</gene>
<name>W5TS21_9NOCA</name>
<dbReference type="InterPro" id="IPR002938">
    <property type="entry name" value="FAD-bd"/>
</dbReference>
<accession>W5TS21</accession>
<keyword evidence="6" id="KW-1185">Reference proteome</keyword>
<dbReference type="AlphaFoldDB" id="W5TS21"/>
<evidence type="ECO:0000256" key="1">
    <source>
        <dbReference type="ARBA" id="ARBA00001974"/>
    </source>
</evidence>